<dbReference type="InterPro" id="IPR041698">
    <property type="entry name" value="Methyltransf_25"/>
</dbReference>
<dbReference type="GO" id="GO:0032259">
    <property type="term" value="P:methylation"/>
    <property type="evidence" value="ECO:0007669"/>
    <property type="project" value="UniProtKB-KW"/>
</dbReference>
<dbReference type="OrthoDB" id="10017101at2759"/>
<dbReference type="InterPro" id="IPR029063">
    <property type="entry name" value="SAM-dependent_MTases_sf"/>
</dbReference>
<dbReference type="PANTHER" id="PTHR43861">
    <property type="entry name" value="TRANS-ACONITATE 2-METHYLTRANSFERASE-RELATED"/>
    <property type="match status" value="1"/>
</dbReference>
<dbReference type="Pfam" id="PF13649">
    <property type="entry name" value="Methyltransf_25"/>
    <property type="match status" value="1"/>
</dbReference>
<name>A0A138ZXB9_GONPJ</name>
<gene>
    <name evidence="4" type="ORF">M427DRAFT_64689</name>
</gene>
<accession>A0A138ZXB9</accession>
<proteinExistence type="predicted"/>
<reference evidence="4 5" key="1">
    <citation type="journal article" date="2015" name="Genome Biol. Evol.">
        <title>Phylogenomic analyses indicate that early fungi evolved digesting cell walls of algal ancestors of land plants.</title>
        <authorList>
            <person name="Chang Y."/>
            <person name="Wang S."/>
            <person name="Sekimoto S."/>
            <person name="Aerts A.L."/>
            <person name="Choi C."/>
            <person name="Clum A."/>
            <person name="LaButti K.M."/>
            <person name="Lindquist E.A."/>
            <person name="Yee Ngan C."/>
            <person name="Ohm R.A."/>
            <person name="Salamov A.A."/>
            <person name="Grigoriev I.V."/>
            <person name="Spatafora J.W."/>
            <person name="Berbee M.L."/>
        </authorList>
    </citation>
    <scope>NUCLEOTIDE SEQUENCE [LARGE SCALE GENOMIC DNA]</scope>
    <source>
        <strain evidence="4 5">JEL478</strain>
    </source>
</reference>
<feature type="compositionally biased region" description="Basic and acidic residues" evidence="2">
    <location>
        <begin position="179"/>
        <end position="221"/>
    </location>
</feature>
<dbReference type="SUPFAM" id="SSF53335">
    <property type="entry name" value="S-adenosyl-L-methionine-dependent methyltransferases"/>
    <property type="match status" value="1"/>
</dbReference>
<evidence type="ECO:0000256" key="2">
    <source>
        <dbReference type="SAM" id="MobiDB-lite"/>
    </source>
</evidence>
<evidence type="ECO:0000313" key="4">
    <source>
        <dbReference type="EMBL" id="KXS09146.1"/>
    </source>
</evidence>
<dbReference type="Gene3D" id="3.40.50.150">
    <property type="entry name" value="Vaccinia Virus protein VP39"/>
    <property type="match status" value="1"/>
</dbReference>
<dbReference type="GO" id="GO:0008168">
    <property type="term" value="F:methyltransferase activity"/>
    <property type="evidence" value="ECO:0007669"/>
    <property type="project" value="UniProtKB-KW"/>
</dbReference>
<sequence length="360" mass="37856">MSTPSLHPSLTLLPHAQTAIASLLSSPSASPSTPLAVLEVGCGDGKLAHAIATEFGARVAVTAIDPFPAAITAAQSAFPPTTTPNLSFIQSDLLSFYPSPPTRLFDIILCQRSLHHVFPLADATSKLHSLVRTSGVLIADEFARDEVTEAGARFLVDRIDVFRALGLLEDGPGSHAHGHTHDGRGQSDGHSHGGHDEAGHGHGGHESAEHGHGAGGHDHAHNAASASDHAHTPPPQHQDSRSNLSYVHGHAHVGPAPSSSSPREGLPTDPPLSRWTRMTTHDPPLPGGSAMRSALSAVFGERNVKVERGGPALYLMATHKVKAGDEALQKVTRVVREQEEREIAGGRVEGIGLLFVCRKV</sequence>
<feature type="domain" description="Methyltransferase" evidence="3">
    <location>
        <begin position="37"/>
        <end position="135"/>
    </location>
</feature>
<dbReference type="AlphaFoldDB" id="A0A138ZXB9"/>
<keyword evidence="5" id="KW-1185">Reference proteome</keyword>
<keyword evidence="1 4" id="KW-0808">Transferase</keyword>
<evidence type="ECO:0000256" key="1">
    <source>
        <dbReference type="ARBA" id="ARBA00022679"/>
    </source>
</evidence>
<organism evidence="4 5">
    <name type="scientific">Gonapodya prolifera (strain JEL478)</name>
    <name type="common">Monoblepharis prolifera</name>
    <dbReference type="NCBI Taxonomy" id="1344416"/>
    <lineage>
        <taxon>Eukaryota</taxon>
        <taxon>Fungi</taxon>
        <taxon>Fungi incertae sedis</taxon>
        <taxon>Chytridiomycota</taxon>
        <taxon>Chytridiomycota incertae sedis</taxon>
        <taxon>Monoblepharidomycetes</taxon>
        <taxon>Monoblepharidales</taxon>
        <taxon>Gonapodyaceae</taxon>
        <taxon>Gonapodya</taxon>
    </lineage>
</organism>
<evidence type="ECO:0000259" key="3">
    <source>
        <dbReference type="Pfam" id="PF13649"/>
    </source>
</evidence>
<feature type="region of interest" description="Disordered" evidence="2">
    <location>
        <begin position="172"/>
        <end position="289"/>
    </location>
</feature>
<keyword evidence="4" id="KW-0489">Methyltransferase</keyword>
<protein>
    <submittedName>
        <fullName evidence="4">S-adenosyl-L-methionine-dependent methyltransferase</fullName>
    </submittedName>
</protein>
<dbReference type="CDD" id="cd02440">
    <property type="entry name" value="AdoMet_MTases"/>
    <property type="match status" value="1"/>
</dbReference>
<dbReference type="EMBL" id="KQ965885">
    <property type="protein sequence ID" value="KXS09146.1"/>
    <property type="molecule type" value="Genomic_DNA"/>
</dbReference>
<dbReference type="Proteomes" id="UP000070544">
    <property type="component" value="Unassembled WGS sequence"/>
</dbReference>
<evidence type="ECO:0000313" key="5">
    <source>
        <dbReference type="Proteomes" id="UP000070544"/>
    </source>
</evidence>